<dbReference type="HOGENOM" id="CLU_065777_4_0_9"/>
<keyword evidence="5 8" id="KW-0812">Transmembrane</keyword>
<evidence type="ECO:0000256" key="7">
    <source>
        <dbReference type="ARBA" id="ARBA00023136"/>
    </source>
</evidence>
<evidence type="ECO:0000256" key="6">
    <source>
        <dbReference type="ARBA" id="ARBA00022989"/>
    </source>
</evidence>
<gene>
    <name evidence="9" type="ORF">HMPREF9474_02928</name>
</gene>
<keyword evidence="7 8" id="KW-0472">Membrane</keyword>
<evidence type="ECO:0000256" key="4">
    <source>
        <dbReference type="ARBA" id="ARBA00022475"/>
    </source>
</evidence>
<dbReference type="PANTHER" id="PTHR34979:SF1">
    <property type="entry name" value="INNER MEMBRANE PROTEIN YGAZ"/>
    <property type="match status" value="1"/>
</dbReference>
<dbReference type="Pfam" id="PF03591">
    <property type="entry name" value="AzlC"/>
    <property type="match status" value="1"/>
</dbReference>
<sequence>MHHLFRFSRRLNCNNEYEKSVEGEKMIGESKAAGKCGTGEVLRYVFPKTVPVMVGYIFLGTAYGILMSVNGFSAGWALAISVIVYAGSLQYVGINLLLAAVSPAAAFLMALMVNARHLFYGISMLGKYQNMGKSKPYLIFGLTDETFSVVCNEKVPEGMPEEKTYLLLTFLDQCYWVLGTLIGAAAGSVITFNTEGLDFALTALFIVIFTEQWMSQKKHGPAVAGVVCSVLCLNIFGQDAFIIPAMIAILGVVSAGYKKEGRKEK</sequence>
<feature type="transmembrane region" description="Helical" evidence="8">
    <location>
        <begin position="92"/>
        <end position="115"/>
    </location>
</feature>
<evidence type="ECO:0000256" key="8">
    <source>
        <dbReference type="SAM" id="Phobius"/>
    </source>
</evidence>
<dbReference type="EMBL" id="ADLQ01000067">
    <property type="protein sequence ID" value="EGA93193.1"/>
    <property type="molecule type" value="Genomic_DNA"/>
</dbReference>
<evidence type="ECO:0000256" key="1">
    <source>
        <dbReference type="ARBA" id="ARBA00004651"/>
    </source>
</evidence>
<keyword evidence="4" id="KW-1003">Cell membrane</keyword>
<evidence type="ECO:0000256" key="3">
    <source>
        <dbReference type="ARBA" id="ARBA00022448"/>
    </source>
</evidence>
<keyword evidence="3" id="KW-0813">Transport</keyword>
<keyword evidence="6 8" id="KW-1133">Transmembrane helix</keyword>
<feature type="transmembrane region" description="Helical" evidence="8">
    <location>
        <begin position="53"/>
        <end position="86"/>
    </location>
</feature>
<protein>
    <submittedName>
        <fullName evidence="9">Branched-chain amino acid transporter AzlC</fullName>
    </submittedName>
</protein>
<keyword evidence="10" id="KW-1185">Reference proteome</keyword>
<dbReference type="GO" id="GO:0005886">
    <property type="term" value="C:plasma membrane"/>
    <property type="evidence" value="ECO:0007669"/>
    <property type="project" value="UniProtKB-SubCell"/>
</dbReference>
<dbReference type="GO" id="GO:1903785">
    <property type="term" value="P:L-valine transmembrane transport"/>
    <property type="evidence" value="ECO:0007669"/>
    <property type="project" value="TreeGrafter"/>
</dbReference>
<dbReference type="Proteomes" id="UP000002970">
    <property type="component" value="Unassembled WGS sequence"/>
</dbReference>
<dbReference type="STRING" id="1512.GCA_900049235_03164"/>
<dbReference type="PANTHER" id="PTHR34979">
    <property type="entry name" value="INNER MEMBRANE PROTEIN YGAZ"/>
    <property type="match status" value="1"/>
</dbReference>
<feature type="transmembrane region" description="Helical" evidence="8">
    <location>
        <begin position="242"/>
        <end position="257"/>
    </location>
</feature>
<name>E7GPT3_CLOS6</name>
<comment type="subcellular location">
    <subcellularLocation>
        <location evidence="1">Cell membrane</location>
        <topology evidence="1">Multi-pass membrane protein</topology>
    </subcellularLocation>
</comment>
<dbReference type="eggNOG" id="COG1296">
    <property type="taxonomic scope" value="Bacteria"/>
</dbReference>
<organism evidence="9 10">
    <name type="scientific">Clostridium symbiosum (strain WAL-14163)</name>
    <dbReference type="NCBI Taxonomy" id="742740"/>
    <lineage>
        <taxon>Bacteria</taxon>
        <taxon>Bacillati</taxon>
        <taxon>Bacillota</taxon>
        <taxon>Clostridia</taxon>
        <taxon>Lachnospirales</taxon>
        <taxon>Lachnospiraceae</taxon>
        <taxon>Otoolea</taxon>
    </lineage>
</organism>
<evidence type="ECO:0000256" key="5">
    <source>
        <dbReference type="ARBA" id="ARBA00022692"/>
    </source>
</evidence>
<proteinExistence type="inferred from homology"/>
<reference evidence="9 10" key="1">
    <citation type="submission" date="2010-12" db="EMBL/GenBank/DDBJ databases">
        <title>The Genome Sequence of Clostridium symbiosum strain WAL-14163.</title>
        <authorList>
            <person name="Earl A."/>
            <person name="Ward D."/>
            <person name="Feldgarden M."/>
            <person name="Gevers D."/>
            <person name="Finegold S.M."/>
            <person name="Summanen P.H."/>
            <person name="Molitoris D.R."/>
            <person name="Vaisanen M.L."/>
            <person name="Daigneault M."/>
            <person name="Young S.K."/>
            <person name="Zeng Q."/>
            <person name="Gargeya S."/>
            <person name="Fitzgerald M."/>
            <person name="Haas B."/>
            <person name="Abouelleil A."/>
            <person name="Alvarado L."/>
            <person name="Arachchi H.M."/>
            <person name="Berlin A."/>
            <person name="Brown A."/>
            <person name="Chapman S.B."/>
            <person name="Chen Z."/>
            <person name="Dunbar C."/>
            <person name="Freedman E."/>
            <person name="Gearin G."/>
            <person name="Gellesch M."/>
            <person name="Goldberg J."/>
            <person name="Griggs A."/>
            <person name="Gujja S."/>
            <person name="Heilman E."/>
            <person name="Heiman D."/>
            <person name="Howarth C."/>
            <person name="Larson L."/>
            <person name="Lui A."/>
            <person name="MacDonald P.J.P."/>
            <person name="Mehta T."/>
            <person name="Montmayeur A."/>
            <person name="Murphy C."/>
            <person name="Neiman D."/>
            <person name="Pearson M."/>
            <person name="Priest M."/>
            <person name="Roberts A."/>
            <person name="Saif S."/>
            <person name="Shea T."/>
            <person name="Shenoy N."/>
            <person name="Sisk P."/>
            <person name="Stolte C."/>
            <person name="Sykes S."/>
            <person name="White J."/>
            <person name="Yandava C."/>
            <person name="Nusbaum C."/>
            <person name="Birren B."/>
        </authorList>
    </citation>
    <scope>NUCLEOTIDE SEQUENCE [LARGE SCALE GENOMIC DNA]</scope>
    <source>
        <strain evidence="9 10">WAL-14163</strain>
    </source>
</reference>
<comment type="similarity">
    <text evidence="2">Belongs to the AzlC family.</text>
</comment>
<feature type="transmembrane region" description="Helical" evidence="8">
    <location>
        <begin position="165"/>
        <end position="190"/>
    </location>
</feature>
<accession>E7GPT3</accession>
<evidence type="ECO:0000313" key="10">
    <source>
        <dbReference type="Proteomes" id="UP000002970"/>
    </source>
</evidence>
<comment type="caution">
    <text evidence="9">The sequence shown here is derived from an EMBL/GenBank/DDBJ whole genome shotgun (WGS) entry which is preliminary data.</text>
</comment>
<dbReference type="InterPro" id="IPR011606">
    <property type="entry name" value="Brnchd-chn_aa_trnsp_permease"/>
</dbReference>
<evidence type="ECO:0000256" key="2">
    <source>
        <dbReference type="ARBA" id="ARBA00010735"/>
    </source>
</evidence>
<evidence type="ECO:0000313" key="9">
    <source>
        <dbReference type="EMBL" id="EGA93193.1"/>
    </source>
</evidence>
<dbReference type="AlphaFoldDB" id="E7GPT3"/>